<dbReference type="InterPro" id="IPR028398">
    <property type="entry name" value="PLC-epsilon1_RA2"/>
</dbReference>
<dbReference type="SUPFAM" id="SSF54236">
    <property type="entry name" value="Ubiquitin-like"/>
    <property type="match status" value="2"/>
</dbReference>
<keyword evidence="9" id="KW-0597">Phosphoprotein</keyword>
<evidence type="ECO:0000256" key="2">
    <source>
        <dbReference type="ARBA" id="ARBA00001913"/>
    </source>
</evidence>
<dbReference type="InterPro" id="IPR017946">
    <property type="entry name" value="PLC-like_Pdiesterase_TIM-brl"/>
</dbReference>
<dbReference type="SUPFAM" id="SSF47473">
    <property type="entry name" value="EF-hand"/>
    <property type="match status" value="1"/>
</dbReference>
<feature type="region of interest" description="Disordered" evidence="23">
    <location>
        <begin position="774"/>
        <end position="798"/>
    </location>
</feature>
<evidence type="ECO:0000256" key="21">
    <source>
        <dbReference type="ARBA" id="ARBA00059831"/>
    </source>
</evidence>
<feature type="region of interest" description="Disordered" evidence="23">
    <location>
        <begin position="810"/>
        <end position="830"/>
    </location>
</feature>
<evidence type="ECO:0000256" key="6">
    <source>
        <dbReference type="ARBA" id="ARBA00004514"/>
    </source>
</evidence>
<dbReference type="CDD" id="cd08596">
    <property type="entry name" value="PI-PLCc_epsilon"/>
    <property type="match status" value="1"/>
</dbReference>
<dbReference type="InterPro" id="IPR000909">
    <property type="entry name" value="PLipase_C_PInositol-sp_X_dom"/>
</dbReference>
<dbReference type="SMART" id="SM00149">
    <property type="entry name" value="PLCYc"/>
    <property type="match status" value="1"/>
</dbReference>
<keyword evidence="20" id="KW-0966">Cell projection</keyword>
<dbReference type="Pfam" id="PF09279">
    <property type="entry name" value="EF-hand_like"/>
    <property type="match status" value="1"/>
</dbReference>
<dbReference type="Pfam" id="PF00388">
    <property type="entry name" value="PI-PLC-X"/>
    <property type="match status" value="1"/>
</dbReference>
<accession>A0A4W2C0X9</accession>
<dbReference type="GO" id="GO:0048015">
    <property type="term" value="P:phosphatidylinositol-mediated signaling"/>
    <property type="evidence" value="ECO:0007669"/>
    <property type="project" value="TreeGrafter"/>
</dbReference>
<evidence type="ECO:0000313" key="27">
    <source>
        <dbReference type="Ensembl" id="ENSBIXP00000006319.1"/>
    </source>
</evidence>
<dbReference type="GO" id="GO:0046488">
    <property type="term" value="P:phosphatidylinositol metabolic process"/>
    <property type="evidence" value="ECO:0007669"/>
    <property type="project" value="TreeGrafter"/>
</dbReference>
<dbReference type="FunFam" id="3.20.20.190:FF:000090">
    <property type="entry name" value="Phosphoinositide phospholipase C"/>
    <property type="match status" value="1"/>
</dbReference>
<feature type="domain" description="Ras-associating" evidence="26">
    <location>
        <begin position="1356"/>
        <end position="1459"/>
    </location>
</feature>
<dbReference type="CDD" id="cd00275">
    <property type="entry name" value="C2_PLC_like"/>
    <property type="match status" value="1"/>
</dbReference>
<dbReference type="GO" id="GO:0030027">
    <property type="term" value="C:lamellipodium"/>
    <property type="evidence" value="ECO:0007669"/>
    <property type="project" value="UniProtKB-SubCell"/>
</dbReference>
<dbReference type="PANTHER" id="PTHR10336">
    <property type="entry name" value="PHOSPHOINOSITIDE-SPECIFIC PHOSPHOLIPASE C FAMILY PROTEIN"/>
    <property type="match status" value="1"/>
</dbReference>
<evidence type="ECO:0000256" key="14">
    <source>
        <dbReference type="ARBA" id="ARBA00022837"/>
    </source>
</evidence>
<dbReference type="PROSITE" id="PS50007">
    <property type="entry name" value="PIPLC_X_DOMAIN"/>
    <property type="match status" value="1"/>
</dbReference>
<evidence type="ECO:0000256" key="23">
    <source>
        <dbReference type="SAM" id="MobiDB-lite"/>
    </source>
</evidence>
<dbReference type="PROSITE" id="PS50008">
    <property type="entry name" value="PIPLC_Y_DOMAIN"/>
    <property type="match status" value="1"/>
</dbReference>
<dbReference type="InterPro" id="IPR001711">
    <property type="entry name" value="PLipase_C_Pinositol-sp_Y"/>
</dbReference>
<dbReference type="Pfam" id="PF00788">
    <property type="entry name" value="RA"/>
    <property type="match status" value="1"/>
</dbReference>
<keyword evidence="18" id="KW-0472">Membrane</keyword>
<keyword evidence="15 22" id="KW-0442">Lipid degradation</keyword>
<feature type="region of interest" description="Disordered" evidence="23">
    <location>
        <begin position="1475"/>
        <end position="1522"/>
    </location>
</feature>
<dbReference type="InterPro" id="IPR035892">
    <property type="entry name" value="C2_domain_sf"/>
</dbReference>
<organism evidence="27 28">
    <name type="scientific">Bos indicus x Bos taurus</name>
    <name type="common">Hybrid cattle</name>
    <dbReference type="NCBI Taxonomy" id="30522"/>
    <lineage>
        <taxon>Eukaryota</taxon>
        <taxon>Metazoa</taxon>
        <taxon>Chordata</taxon>
        <taxon>Craniata</taxon>
        <taxon>Vertebrata</taxon>
        <taxon>Euteleostomi</taxon>
        <taxon>Mammalia</taxon>
        <taxon>Eutheria</taxon>
        <taxon>Laurasiatheria</taxon>
        <taxon>Artiodactyla</taxon>
        <taxon>Ruminantia</taxon>
        <taxon>Pecora</taxon>
        <taxon>Bovidae</taxon>
        <taxon>Bovinae</taxon>
        <taxon>Bos</taxon>
    </lineage>
</organism>
<evidence type="ECO:0000256" key="17">
    <source>
        <dbReference type="ARBA" id="ARBA00023098"/>
    </source>
</evidence>
<dbReference type="FunFam" id="3.10.20.90:FF:000086">
    <property type="entry name" value="Phosphoinositide phospholipase C"/>
    <property type="match status" value="1"/>
</dbReference>
<evidence type="ECO:0000313" key="28">
    <source>
        <dbReference type="Proteomes" id="UP000314981"/>
    </source>
</evidence>
<feature type="compositionally biased region" description="Polar residues" evidence="23">
    <location>
        <begin position="283"/>
        <end position="305"/>
    </location>
</feature>
<reference evidence="27" key="2">
    <citation type="submission" date="2025-08" db="UniProtKB">
        <authorList>
            <consortium name="Ensembl"/>
        </authorList>
    </citation>
    <scope>IDENTIFICATION</scope>
</reference>
<dbReference type="GO" id="GO:0005886">
    <property type="term" value="C:plasma membrane"/>
    <property type="evidence" value="ECO:0007669"/>
    <property type="project" value="UniProtKB-SubCell"/>
</dbReference>
<reference evidence="28" key="1">
    <citation type="submission" date="2018-11" db="EMBL/GenBank/DDBJ databases">
        <title>Haplotype-resolved cattle genomes.</title>
        <authorList>
            <person name="Low W.Y."/>
            <person name="Tearle R."/>
            <person name="Bickhart D.M."/>
            <person name="Rosen B.D."/>
            <person name="Koren S."/>
            <person name="Rhie A."/>
            <person name="Hiendleder S."/>
            <person name="Phillippy A.M."/>
            <person name="Smith T.P.L."/>
            <person name="Williams J.L."/>
        </authorList>
    </citation>
    <scope>NUCLEOTIDE SEQUENCE [LARGE SCALE GENOMIC DNA]</scope>
</reference>
<comment type="function">
    <text evidence="21">The production of the second messenger molecules diacylglycerol (DAG) and inositol 1,4,5-trisphosphate (IP3) is mediated by activated phosphatidylinositol-specific phospholipase C enzymes. PLCE1 is a bifunctional enzyme which also regulates small GTPases of the Ras superfamily through its Ras guanine-exchange factor (RasGEF) activity. As an effector of heterotrimeric and small G-protein, it may play a role in cell survival, cell growth, actin organization and T-cell activation. In podocytes, is involved in the regulation of lamellipodia formation. Acts downstream of AVIL to allow ARP2/3 complex assembly.</text>
</comment>
<evidence type="ECO:0000256" key="4">
    <source>
        <dbReference type="ARBA" id="ARBA00004394"/>
    </source>
</evidence>
<dbReference type="SUPFAM" id="SSF49562">
    <property type="entry name" value="C2 domain (Calcium/lipid-binding domain, CaLB)"/>
    <property type="match status" value="1"/>
</dbReference>
<dbReference type="CDD" id="cd17229">
    <property type="entry name" value="RA1_PLC-epsilon"/>
    <property type="match status" value="1"/>
</dbReference>
<feature type="region of interest" description="Disordered" evidence="23">
    <location>
        <begin position="904"/>
        <end position="945"/>
    </location>
</feature>
<dbReference type="SMART" id="SM00239">
    <property type="entry name" value="C2"/>
    <property type="match status" value="1"/>
</dbReference>
<keyword evidence="14" id="KW-0106">Calcium</keyword>
<evidence type="ECO:0000256" key="12">
    <source>
        <dbReference type="ARBA" id="ARBA00022737"/>
    </source>
</evidence>
<keyword evidence="16" id="KW-0333">Golgi apparatus</keyword>
<evidence type="ECO:0000256" key="3">
    <source>
        <dbReference type="ARBA" id="ARBA00004236"/>
    </source>
</evidence>
<evidence type="ECO:0000256" key="16">
    <source>
        <dbReference type="ARBA" id="ARBA00023034"/>
    </source>
</evidence>
<evidence type="ECO:0000256" key="22">
    <source>
        <dbReference type="RuleBase" id="RU361133"/>
    </source>
</evidence>
<keyword evidence="8" id="KW-0963">Cytoplasm</keyword>
<dbReference type="InterPro" id="IPR000008">
    <property type="entry name" value="C2_dom"/>
</dbReference>
<dbReference type="PROSITE" id="PS50004">
    <property type="entry name" value="C2"/>
    <property type="match status" value="1"/>
</dbReference>
<feature type="region of interest" description="Disordered" evidence="23">
    <location>
        <begin position="280"/>
        <end position="389"/>
    </location>
</feature>
<dbReference type="GO" id="GO:0031267">
    <property type="term" value="F:small GTPase binding"/>
    <property type="evidence" value="ECO:0007669"/>
    <property type="project" value="UniProtKB-ARBA"/>
</dbReference>
<comment type="subcellular location">
    <subcellularLocation>
        <location evidence="3">Cell membrane</location>
    </subcellularLocation>
    <subcellularLocation>
        <location evidence="5">Cell projection</location>
        <location evidence="5">Lamellipodium</location>
    </subcellularLocation>
    <subcellularLocation>
        <location evidence="6">Cytoplasm</location>
        <location evidence="6">Cytosol</location>
    </subcellularLocation>
    <subcellularLocation>
        <location evidence="4">Golgi apparatus membrane</location>
    </subcellularLocation>
</comment>
<dbReference type="Gene3D" id="2.60.40.150">
    <property type="entry name" value="C2 domain"/>
    <property type="match status" value="1"/>
</dbReference>
<dbReference type="Pfam" id="PF00387">
    <property type="entry name" value="PI-PLC-Y"/>
    <property type="match status" value="1"/>
</dbReference>
<evidence type="ECO:0000259" key="26">
    <source>
        <dbReference type="PROSITE" id="PS50200"/>
    </source>
</evidence>
<dbReference type="FunFam" id="3.10.20.90:FF:000118">
    <property type="entry name" value="Phosphoinositide phospholipase C"/>
    <property type="match status" value="1"/>
</dbReference>
<evidence type="ECO:0000256" key="19">
    <source>
        <dbReference type="ARBA" id="ARBA00023224"/>
    </source>
</evidence>
<evidence type="ECO:0000256" key="8">
    <source>
        <dbReference type="ARBA" id="ARBA00022490"/>
    </source>
</evidence>
<keyword evidence="28" id="KW-1185">Reference proteome</keyword>
<dbReference type="GO" id="GO:0046872">
    <property type="term" value="F:metal ion binding"/>
    <property type="evidence" value="ECO:0007669"/>
    <property type="project" value="UniProtKB-KW"/>
</dbReference>
<feature type="domain" description="C2" evidence="24">
    <location>
        <begin position="1072"/>
        <end position="1197"/>
    </location>
</feature>
<evidence type="ECO:0000256" key="5">
    <source>
        <dbReference type="ARBA" id="ARBA00004510"/>
    </source>
</evidence>
<evidence type="ECO:0000259" key="25">
    <source>
        <dbReference type="PROSITE" id="PS50008"/>
    </source>
</evidence>
<dbReference type="GO" id="GO:0000139">
    <property type="term" value="C:Golgi membrane"/>
    <property type="evidence" value="ECO:0007669"/>
    <property type="project" value="UniProtKB-SubCell"/>
</dbReference>
<dbReference type="InterPro" id="IPR046973">
    <property type="entry name" value="PLC-epsilon1_cat"/>
</dbReference>
<dbReference type="InterPro" id="IPR001192">
    <property type="entry name" value="PI-PLC_fam"/>
</dbReference>
<keyword evidence="11" id="KW-0479">Metal-binding</keyword>
<dbReference type="SUPFAM" id="SSF51695">
    <property type="entry name" value="PLC-like phosphodiesterases"/>
    <property type="match status" value="1"/>
</dbReference>
<dbReference type="Gene3D" id="3.20.20.190">
    <property type="entry name" value="Phosphatidylinositol (PI) phosphodiesterase"/>
    <property type="match status" value="1"/>
</dbReference>
<feature type="compositionally biased region" description="Acidic residues" evidence="23">
    <location>
        <begin position="786"/>
        <end position="798"/>
    </location>
</feature>
<dbReference type="FunFam" id="2.60.40.150:FF:000085">
    <property type="entry name" value="Phosphoinositide phospholipase C"/>
    <property type="match status" value="1"/>
</dbReference>
<dbReference type="PRINTS" id="PR00390">
    <property type="entry name" value="PHPHLIPASEC"/>
</dbReference>
<evidence type="ECO:0000256" key="10">
    <source>
        <dbReference type="ARBA" id="ARBA00022658"/>
    </source>
</evidence>
<proteinExistence type="predicted"/>
<dbReference type="CDD" id="cd01780">
    <property type="entry name" value="RA2_PLC-epsilon"/>
    <property type="match status" value="1"/>
</dbReference>
<comment type="catalytic activity">
    <reaction evidence="1 22">
        <text>a 1,2-diacyl-sn-glycero-3-phospho-(1D-myo-inositol-4,5-bisphosphate) + H2O = 1D-myo-inositol 1,4,5-trisphosphate + a 1,2-diacyl-sn-glycerol + H(+)</text>
        <dbReference type="Rhea" id="RHEA:33179"/>
        <dbReference type="ChEBI" id="CHEBI:15377"/>
        <dbReference type="ChEBI" id="CHEBI:15378"/>
        <dbReference type="ChEBI" id="CHEBI:17815"/>
        <dbReference type="ChEBI" id="CHEBI:58456"/>
        <dbReference type="ChEBI" id="CHEBI:203600"/>
        <dbReference type="EC" id="3.1.4.11"/>
    </reaction>
</comment>
<dbReference type="GO" id="GO:0051209">
    <property type="term" value="P:release of sequestered calcium ion into cytosol"/>
    <property type="evidence" value="ECO:0007669"/>
    <property type="project" value="TreeGrafter"/>
</dbReference>
<dbReference type="Gene3D" id="3.10.20.90">
    <property type="entry name" value="Phosphatidylinositol 3-kinase Catalytic Subunit, Chain A, domain 1"/>
    <property type="match status" value="2"/>
</dbReference>
<evidence type="ECO:0000256" key="1">
    <source>
        <dbReference type="ARBA" id="ARBA00001195"/>
    </source>
</evidence>
<dbReference type="InterPro" id="IPR000159">
    <property type="entry name" value="RA_dom"/>
</dbReference>
<dbReference type="SMART" id="SM00314">
    <property type="entry name" value="RA"/>
    <property type="match status" value="1"/>
</dbReference>
<dbReference type="GO" id="GO:0016042">
    <property type="term" value="P:lipid catabolic process"/>
    <property type="evidence" value="ECO:0007669"/>
    <property type="project" value="UniProtKB-KW"/>
</dbReference>
<evidence type="ECO:0000256" key="11">
    <source>
        <dbReference type="ARBA" id="ARBA00022723"/>
    </source>
</evidence>
<evidence type="ECO:0000256" key="20">
    <source>
        <dbReference type="ARBA" id="ARBA00023273"/>
    </source>
</evidence>
<dbReference type="SMART" id="SM00148">
    <property type="entry name" value="PLCXc"/>
    <property type="match status" value="1"/>
</dbReference>
<evidence type="ECO:0000259" key="24">
    <source>
        <dbReference type="PROSITE" id="PS50004"/>
    </source>
</evidence>
<dbReference type="GO" id="GO:0005085">
    <property type="term" value="F:guanyl-nucleotide exchange factor activity"/>
    <property type="evidence" value="ECO:0007669"/>
    <property type="project" value="UniProtKB-KW"/>
</dbReference>
<evidence type="ECO:0000256" key="18">
    <source>
        <dbReference type="ARBA" id="ARBA00023136"/>
    </source>
</evidence>
<dbReference type="FunFam" id="1.10.238.10:FF:000092">
    <property type="entry name" value="Phosphoinositide phospholipase C"/>
    <property type="match status" value="1"/>
</dbReference>
<dbReference type="Gene3D" id="1.10.238.10">
    <property type="entry name" value="EF-hand"/>
    <property type="match status" value="1"/>
</dbReference>
<dbReference type="GO" id="GO:0007186">
    <property type="term" value="P:G protein-coupled receptor signaling pathway"/>
    <property type="evidence" value="ECO:0007669"/>
    <property type="project" value="UniProtKB-ARBA"/>
</dbReference>
<name>A0A4W2C0X9_BOBOX</name>
<reference evidence="27" key="3">
    <citation type="submission" date="2025-09" db="UniProtKB">
        <authorList>
            <consortium name="Ensembl"/>
        </authorList>
    </citation>
    <scope>IDENTIFICATION</scope>
</reference>
<feature type="domain" description="PI-PLC Y-box" evidence="25">
    <location>
        <begin position="976"/>
        <end position="1066"/>
    </location>
</feature>
<sequence>VPKCLEVMGTSLPRDIFVVLLIIRQIKFVTLSIRFIIGDLLDSENDIFEQPKEWDSHGSEEPQKAFDHGTELIPWYVLSIQADVHQFLLQGATVIHYDQDTHLSARCFLQLQPDNSTLTWIKPTTASPASAKAKLGVLSNTSEPGKFPLLGNAGLSGLVEGILDLFSAKAVYMGHPNIDIHTVCVQNKLSNMSLSETGVTLLYGLQTTDNRLLHFVAPKHTAKMLFSGLLELTRAVRKMRKFPDQRQHWLRKQYVSLYQEDGRYEGPTLAQAVELFGGRRWSTRNPSPGTSAKSAEKPNTLSISNTKKKKKILMRGESGEVTDDEMATRKARTHKESRSRSGSDPQDVNEQEESEANAIMNPPNPLPSRRAHSLTTTGPSTLAAGTASPISAWNSSSGWPGKIKGGMQGFQSFMVSDSSMSFVEFVELFKSFSVRSRKDLKDLFDIYAVPCDRAGSEAAPLYTNLTIDENISGLQPDLDLLTRNVSDLGLFIKSKQQLSDNQRQISDAIAAASIVTNGTGVESTSLGVFGVGILQLNDFLVNCQGEHYTYDEILSIIQKFEPSVSMCHQGLMSFEGFARFLMDKDNFASKNDESQENVKEMQLPLSYYYIESSHNTYLTGHQLKGESSVELYSQVLLQGCRSVELDCWDGDDGMPIIYHGHTLTTKIPFKEVVEAIDRSAFINSDLPIIISIENHCSLPQQRKMAEIFKTVFGEKLVAKFLFESDFSDDPMLPSPDQLRRKVLLKNKKLKAHQTPVDILKQKAHQLASMQAQAYNGSNANSPPANNEEEEDEEDEYDYDYESLSDADVLTASPAPNSQEDNILEDRPENKSCNDKLQFEYNEEIPKRIKKADNSACNKGKVYDMELGEEFYLPQNKKESRQIAPELSDLVIYCQAVKFPGLSTLNASGSSRGKERKSRKSIFGNNPGRMSPGETAPFNKTSGKSSCEGMRQAWEDSAFSVNPTTSLSAIIRTPKCYHISSLNENAAKRLCRRYSQKLIQHTACQLLRTYPAATRIDSSNPNPLLFWLHGIQLVALNYQTDDLSLHLNAAMFEANGGCGYVLKPPVLWDKNCSMYQKFSPLERDLDSMEPAIYSLTIVSGQNVCPSNSTGSPCIEVDVLGMALDSCHFRTKPIHRNTLNPMWNEQFLFRVHFEDLVFLRFAVVENNSSVVTAQRIISLKALKRGYRHLQLRNLHNEVLEISSLFINSRRMEENSSGNTVLASLMFNTEERKCLQTHRVTVHGVPGPEPFTVFSINGGTKAKQLLQQILVMDQDTKPIATDYFLMEEKYFISKEKNECRKQPFQRAIGPEEEIVQILSSWFPEEGYVGRIVLKTQQENLEEKSIAQDDKEMLLSSEEDSFFVQVHDVSPEQPRTVIKAPRVSTAQDVIQQTLCKAKYSYSILSNPNPSDYVLLEEVVKDTANRKSSTPKASQRVLLDQECVFQAQSKWKGAGKFILKLKEQVQASREDKKKGISFASELKKLTKTKQPRGPTSPSQVLASENVQNKEEKPVGGLPSSDTIDYRQ</sequence>
<feature type="compositionally biased region" description="Polar residues" evidence="23">
    <location>
        <begin position="1488"/>
        <end position="1501"/>
    </location>
</feature>
<dbReference type="GO" id="GO:0007265">
    <property type="term" value="P:Ras protein signal transduction"/>
    <property type="evidence" value="ECO:0007669"/>
    <property type="project" value="TreeGrafter"/>
</dbReference>
<evidence type="ECO:0000256" key="9">
    <source>
        <dbReference type="ARBA" id="ARBA00022553"/>
    </source>
</evidence>
<keyword evidence="7" id="KW-1003">Cell membrane</keyword>
<dbReference type="Pfam" id="PF00168">
    <property type="entry name" value="C2"/>
    <property type="match status" value="1"/>
</dbReference>
<dbReference type="InterPro" id="IPR015359">
    <property type="entry name" value="PLC_EF-hand-like"/>
</dbReference>
<dbReference type="InterPro" id="IPR011992">
    <property type="entry name" value="EF-hand-dom_pair"/>
</dbReference>
<dbReference type="CDD" id="cd16203">
    <property type="entry name" value="EFh_PI-PLCepsilon"/>
    <property type="match status" value="1"/>
</dbReference>
<dbReference type="InterPro" id="IPR029071">
    <property type="entry name" value="Ubiquitin-like_domsf"/>
</dbReference>
<protein>
    <recommendedName>
        <fullName evidence="22">Phosphoinositide phospholipase C</fullName>
        <ecNumber evidence="22">3.1.4.11</ecNumber>
    </recommendedName>
</protein>
<keyword evidence="17 22" id="KW-0443">Lipid metabolism</keyword>
<dbReference type="InterPro" id="IPR046974">
    <property type="entry name" value="PLC_epsilon1_EF"/>
</dbReference>
<dbReference type="Ensembl" id="ENSBIXT00000003995.1">
    <property type="protein sequence ID" value="ENSBIXP00000006319.1"/>
    <property type="gene ID" value="ENSBIXG00000012482.1"/>
</dbReference>
<comment type="cofactor">
    <cofactor evidence="2">
        <name>Ca(2+)</name>
        <dbReference type="ChEBI" id="CHEBI:29108"/>
    </cofactor>
</comment>
<dbReference type="EC" id="3.1.4.11" evidence="22"/>
<keyword evidence="12" id="KW-0677">Repeat</keyword>
<keyword evidence="19" id="KW-0807">Transducer</keyword>
<dbReference type="PANTHER" id="PTHR10336:SF6">
    <property type="entry name" value="1-PHOSPHATIDYLINOSITOL 4,5-BISPHOSPHATE PHOSPHODIESTERASE EPSILON-1"/>
    <property type="match status" value="1"/>
</dbReference>
<keyword evidence="13 22" id="KW-0378">Hydrolase</keyword>
<dbReference type="GO" id="GO:0005829">
    <property type="term" value="C:cytosol"/>
    <property type="evidence" value="ECO:0007669"/>
    <property type="project" value="UniProtKB-SubCell"/>
</dbReference>
<evidence type="ECO:0000256" key="15">
    <source>
        <dbReference type="ARBA" id="ARBA00022963"/>
    </source>
</evidence>
<keyword evidence="10" id="KW-0344">Guanine-nucleotide releasing factor</keyword>
<dbReference type="Proteomes" id="UP000314981">
    <property type="component" value="Unassembled WGS sequence"/>
</dbReference>
<evidence type="ECO:0000256" key="7">
    <source>
        <dbReference type="ARBA" id="ARBA00022475"/>
    </source>
</evidence>
<evidence type="ECO:0000256" key="13">
    <source>
        <dbReference type="ARBA" id="ARBA00022801"/>
    </source>
</evidence>
<dbReference type="PROSITE" id="PS50200">
    <property type="entry name" value="RA"/>
    <property type="match status" value="1"/>
</dbReference>
<dbReference type="GO" id="GO:0004435">
    <property type="term" value="F:phosphatidylinositol-4,5-bisphosphate phospholipase C activity"/>
    <property type="evidence" value="ECO:0007669"/>
    <property type="project" value="UniProtKB-EC"/>
</dbReference>